<proteinExistence type="predicted"/>
<organism evidence="1 2">
    <name type="scientific">Fasciola hepatica</name>
    <name type="common">Liver fluke</name>
    <dbReference type="NCBI Taxonomy" id="6192"/>
    <lineage>
        <taxon>Eukaryota</taxon>
        <taxon>Metazoa</taxon>
        <taxon>Spiralia</taxon>
        <taxon>Lophotrochozoa</taxon>
        <taxon>Platyhelminthes</taxon>
        <taxon>Trematoda</taxon>
        <taxon>Digenea</taxon>
        <taxon>Plagiorchiida</taxon>
        <taxon>Echinostomata</taxon>
        <taxon>Echinostomatoidea</taxon>
        <taxon>Fasciolidae</taxon>
        <taxon>Fasciola</taxon>
    </lineage>
</organism>
<dbReference type="EMBL" id="JXXN02000056">
    <property type="protein sequence ID" value="THD28855.1"/>
    <property type="molecule type" value="Genomic_DNA"/>
</dbReference>
<evidence type="ECO:0008006" key="3">
    <source>
        <dbReference type="Google" id="ProtNLM"/>
    </source>
</evidence>
<accession>A0A4E0RLL6</accession>
<sequence length="729" mass="83413">MGHLTLHSEDSKVMDLEALPYRDGTIIVFWNFVFRCSNSVAELRLWIDHETYEQKLDISQKFTVLKTPPIMDLGKHFTVGIILSQLDHGYVLANTSKTFLHERDPSVKWFESDAWEDRITVAWQKRSVPGERLLGVWREGKSYGYKLLSNGITEVTMESPDYCEDHELSLIGWYPSGKRVFLGQTQINTNWEKEQQTNLFPAKNGLLVHWKHFSLCEYTTYAVHVNGNGFTYSRKWAYKTDDNLFVSTLEDIEEVNVTYTALHSTDWSQQFSVHYHLKKINVSLKVKNIHYETDGMSIALEWPPMDPTELEFITFDQDMNVDIVRRHSTNTGPITMNFATCKPFELMMIQITGDNTKVLLGSVKIDAGEIRISGEKTSNEKVVLSYVTKHCHPDHVYIHVGHPLNPHLPNGSVSSGFVELTELEPCVIYDVQLIAFYEPSYFSVSEMIRTALAPGLNESVPKVTIMNNNLVINWKPRAKCHLESASITVLKDSIIWKKLNVTNAIQETILQVPSVKAVYAVSIEFTYFGQFVERSDYAVVNYEPESYPQLKLEVQVQPRSVHLSWDSPKSYSPLYYRLDGLYNNGEEFITVVLDQECVLPILRTMEYLNVIVSAVSVQGIRQVSGQITVWPTKVPQKPAPPVIEKKDHALYIYWKLNSTNPVDHLRIFVKSDRETWKREIQNPRPVGGFELKNTSCLTTACVITLQGVNRFGGSLISEPKSFHPISTIR</sequence>
<name>A0A4E0RLL6_FASHE</name>
<dbReference type="AlphaFoldDB" id="A0A4E0RLL6"/>
<dbReference type="Proteomes" id="UP000230066">
    <property type="component" value="Unassembled WGS sequence"/>
</dbReference>
<comment type="caution">
    <text evidence="1">The sequence shown here is derived from an EMBL/GenBank/DDBJ whole genome shotgun (WGS) entry which is preliminary data.</text>
</comment>
<protein>
    <recommendedName>
        <fullName evidence="3">Fibronectin type III domain protein</fullName>
    </recommendedName>
</protein>
<reference evidence="1" key="1">
    <citation type="submission" date="2019-03" db="EMBL/GenBank/DDBJ databases">
        <title>Improved annotation for the trematode Fasciola hepatica.</title>
        <authorList>
            <person name="Choi Y.-J."/>
            <person name="Martin J."/>
            <person name="Mitreva M."/>
        </authorList>
    </citation>
    <scope>NUCLEOTIDE SEQUENCE [LARGE SCALE GENOMIC DNA]</scope>
</reference>
<gene>
    <name evidence="1" type="ORF">D915_000289</name>
</gene>
<evidence type="ECO:0000313" key="2">
    <source>
        <dbReference type="Proteomes" id="UP000230066"/>
    </source>
</evidence>
<evidence type="ECO:0000313" key="1">
    <source>
        <dbReference type="EMBL" id="THD28855.1"/>
    </source>
</evidence>
<keyword evidence="2" id="KW-1185">Reference proteome</keyword>